<dbReference type="InterPro" id="IPR056884">
    <property type="entry name" value="NPHP3-like_N"/>
</dbReference>
<accession>A0A9W8N2L4</accession>
<dbReference type="OrthoDB" id="5967843at2759"/>
<dbReference type="Proteomes" id="UP001148786">
    <property type="component" value="Unassembled WGS sequence"/>
</dbReference>
<dbReference type="InterPro" id="IPR007111">
    <property type="entry name" value="NACHT_NTPase"/>
</dbReference>
<evidence type="ECO:0000313" key="3">
    <source>
        <dbReference type="EMBL" id="KAJ3518022.1"/>
    </source>
</evidence>
<comment type="caution">
    <text evidence="3">The sequence shown here is derived from an EMBL/GenBank/DDBJ whole genome shotgun (WGS) entry which is preliminary data.</text>
</comment>
<dbReference type="PROSITE" id="PS50837">
    <property type="entry name" value="NACHT"/>
    <property type="match status" value="1"/>
</dbReference>
<keyword evidence="1" id="KW-0677">Repeat</keyword>
<dbReference type="AlphaFoldDB" id="A0A9W8N2L4"/>
<dbReference type="Pfam" id="PF24883">
    <property type="entry name" value="NPHP3_N"/>
    <property type="match status" value="1"/>
</dbReference>
<dbReference type="SUPFAM" id="SSF52540">
    <property type="entry name" value="P-loop containing nucleoside triphosphate hydrolases"/>
    <property type="match status" value="1"/>
</dbReference>
<protein>
    <recommendedName>
        <fullName evidence="2">NACHT domain-containing protein</fullName>
    </recommendedName>
</protein>
<evidence type="ECO:0000259" key="2">
    <source>
        <dbReference type="PROSITE" id="PS50837"/>
    </source>
</evidence>
<evidence type="ECO:0000256" key="1">
    <source>
        <dbReference type="ARBA" id="ARBA00022737"/>
    </source>
</evidence>
<keyword evidence="4" id="KW-1185">Reference proteome</keyword>
<sequence>MLLLYGPAGAGKTAIARTVPEICADRRLLLASFLFFRTNSRRNTIKSLVANIAYRITVTVPRSKSLIGAIIEADPLLFDYSLEVQLTRLVFEPLQRLFDSGAGIHEPFPFLVVIDGLDECLDESAQSQLIELFSSLPRQYTVPLKILVASRPEQQIRFAFDFIEPSLIVSFLELNNDFHPNDDIHLFLADKFRIMRTSHPFRKYIPPSWPSEDQLNELVRKASGQFIYAGVVTRFVNSVRHFPTECLDVVLNLQPPSRDLPFAELDTLYKSILSRVADPPLVLRILGIIIALDSTLIPDQRKMAIEQVLGLKASTVMVELSDLHSLVDYEGGPVFYHSSFTDFLLSKPRSGDFHVDVYVMHVKILESALQLPSGIPRIEFICI</sequence>
<evidence type="ECO:0000313" key="4">
    <source>
        <dbReference type="Proteomes" id="UP001148786"/>
    </source>
</evidence>
<organism evidence="3 4">
    <name type="scientific">Agrocybe chaxingu</name>
    <dbReference type="NCBI Taxonomy" id="84603"/>
    <lineage>
        <taxon>Eukaryota</taxon>
        <taxon>Fungi</taxon>
        <taxon>Dikarya</taxon>
        <taxon>Basidiomycota</taxon>
        <taxon>Agaricomycotina</taxon>
        <taxon>Agaricomycetes</taxon>
        <taxon>Agaricomycetidae</taxon>
        <taxon>Agaricales</taxon>
        <taxon>Agaricineae</taxon>
        <taxon>Strophariaceae</taxon>
        <taxon>Agrocybe</taxon>
    </lineage>
</organism>
<gene>
    <name evidence="3" type="ORF">NLJ89_g128</name>
</gene>
<dbReference type="PANTHER" id="PTHR10039">
    <property type="entry name" value="AMELOGENIN"/>
    <property type="match status" value="1"/>
</dbReference>
<dbReference type="EMBL" id="JANKHO010000004">
    <property type="protein sequence ID" value="KAJ3518022.1"/>
    <property type="molecule type" value="Genomic_DNA"/>
</dbReference>
<name>A0A9W8N2L4_9AGAR</name>
<dbReference type="PANTHER" id="PTHR10039:SF14">
    <property type="entry name" value="NACHT DOMAIN-CONTAINING PROTEIN"/>
    <property type="match status" value="1"/>
</dbReference>
<dbReference type="Gene3D" id="3.40.50.300">
    <property type="entry name" value="P-loop containing nucleotide triphosphate hydrolases"/>
    <property type="match status" value="1"/>
</dbReference>
<feature type="domain" description="NACHT" evidence="2">
    <location>
        <begin position="1"/>
        <end position="152"/>
    </location>
</feature>
<reference evidence="3" key="1">
    <citation type="submission" date="2022-07" db="EMBL/GenBank/DDBJ databases">
        <title>Genome Sequence of Agrocybe chaxingu.</title>
        <authorList>
            <person name="Buettner E."/>
        </authorList>
    </citation>
    <scope>NUCLEOTIDE SEQUENCE</scope>
    <source>
        <strain evidence="3">MP-N11</strain>
    </source>
</reference>
<proteinExistence type="predicted"/>
<dbReference type="InterPro" id="IPR027417">
    <property type="entry name" value="P-loop_NTPase"/>
</dbReference>